<dbReference type="AlphaFoldDB" id="A0A2A5JUN1"/>
<feature type="transmembrane region" description="Helical" evidence="1">
    <location>
        <begin position="73"/>
        <end position="97"/>
    </location>
</feature>
<evidence type="ECO:0000313" key="3">
    <source>
        <dbReference type="Proteomes" id="UP000228621"/>
    </source>
</evidence>
<keyword evidence="1" id="KW-1133">Transmembrane helix</keyword>
<comment type="caution">
    <text evidence="2">The sequence shown here is derived from an EMBL/GenBank/DDBJ whole genome shotgun (WGS) entry which is preliminary data.</text>
</comment>
<keyword evidence="1" id="KW-0812">Transmembrane</keyword>
<keyword evidence="3" id="KW-1185">Reference proteome</keyword>
<dbReference type="OrthoDB" id="6311746at2"/>
<feature type="transmembrane region" description="Helical" evidence="1">
    <location>
        <begin position="138"/>
        <end position="158"/>
    </location>
</feature>
<protein>
    <submittedName>
        <fullName evidence="2">Uncharacterized protein</fullName>
    </submittedName>
</protein>
<organism evidence="2 3">
    <name type="scientific">Pseudoalteromonas piscicida</name>
    <dbReference type="NCBI Taxonomy" id="43662"/>
    <lineage>
        <taxon>Bacteria</taxon>
        <taxon>Pseudomonadati</taxon>
        <taxon>Pseudomonadota</taxon>
        <taxon>Gammaproteobacteria</taxon>
        <taxon>Alteromonadales</taxon>
        <taxon>Pseudoalteromonadaceae</taxon>
        <taxon>Pseudoalteromonas</taxon>
    </lineage>
</organism>
<accession>A0A2A5JUN1</accession>
<proteinExistence type="predicted"/>
<name>A0A2A5JUN1_PSEO7</name>
<feature type="transmembrane region" description="Helical" evidence="1">
    <location>
        <begin position="103"/>
        <end position="126"/>
    </location>
</feature>
<dbReference type="EMBL" id="NKHF01000018">
    <property type="protein sequence ID" value="PCK33057.1"/>
    <property type="molecule type" value="Genomic_DNA"/>
</dbReference>
<sequence length="200" mass="22452">MTIKKLIKKCVEHILDEGTPTRTISDVSVNNQQPKYGQAYQQQPQQVIRNGQQVTMTRSQVSTKREPNPVAEFLIKAIVILISIFAVGALCFDAYYLNKRGDNAAVGLMMAAVGVMYGYHFIMAKLGDYTQLVKTSRFGGWGLNIAGTFYSLFIFADLLSDFRGHSEDQVAVIMAFINIIFIGVLFFLMHKIKQSIKQID</sequence>
<gene>
    <name evidence="2" type="ORF">CEX98_03915</name>
</gene>
<dbReference type="Proteomes" id="UP000228621">
    <property type="component" value="Unassembled WGS sequence"/>
</dbReference>
<reference evidence="3" key="1">
    <citation type="journal article" date="2019" name="Genome Announc.">
        <title>Draft Genome Sequence of Pseudoalteromonas piscicida Strain 36Y ROTHPW, an Hypersaline Seawater Isolate from the South Coast of Sonora, Mexico.</title>
        <authorList>
            <person name="Sanchez-Diaz R."/>
            <person name="Molina-Garza Z.J."/>
            <person name="Cruz-Suarez L.E."/>
            <person name="Selvin J."/>
            <person name="Kiran G.S."/>
            <person name="Ibarra-Gamez J.C."/>
            <person name="Gomez-Gil B."/>
            <person name="Galaviz-Silva L."/>
        </authorList>
    </citation>
    <scope>NUCLEOTIDE SEQUENCE [LARGE SCALE GENOMIC DNA]</scope>
    <source>
        <strain evidence="3">36Y_RITHPW</strain>
    </source>
</reference>
<feature type="transmembrane region" description="Helical" evidence="1">
    <location>
        <begin position="170"/>
        <end position="189"/>
    </location>
</feature>
<keyword evidence="1" id="KW-0472">Membrane</keyword>
<dbReference type="RefSeq" id="WP_099640816.1">
    <property type="nucleotide sequence ID" value="NZ_NKHF01000018.1"/>
</dbReference>
<evidence type="ECO:0000256" key="1">
    <source>
        <dbReference type="SAM" id="Phobius"/>
    </source>
</evidence>
<evidence type="ECO:0000313" key="2">
    <source>
        <dbReference type="EMBL" id="PCK33057.1"/>
    </source>
</evidence>